<evidence type="ECO:0000313" key="7">
    <source>
        <dbReference type="EMBL" id="VVJ43886.1"/>
    </source>
</evidence>
<dbReference type="PANTHER" id="PTHR30346">
    <property type="entry name" value="TRANSCRIPTIONAL DUAL REGULATOR HCAR-RELATED"/>
    <property type="match status" value="1"/>
</dbReference>
<evidence type="ECO:0000259" key="5">
    <source>
        <dbReference type="PROSITE" id="PS50931"/>
    </source>
</evidence>
<proteinExistence type="inferred from homology"/>
<dbReference type="GeneID" id="69754179"/>
<dbReference type="Pfam" id="PF00126">
    <property type="entry name" value="HTH_1"/>
    <property type="match status" value="1"/>
</dbReference>
<dbReference type="SUPFAM" id="SSF53850">
    <property type="entry name" value="Periplasmic binding protein-like II"/>
    <property type="match status" value="1"/>
</dbReference>
<dbReference type="GO" id="GO:0032993">
    <property type="term" value="C:protein-DNA complex"/>
    <property type="evidence" value="ECO:0007669"/>
    <property type="project" value="TreeGrafter"/>
</dbReference>
<dbReference type="GO" id="GO:0003700">
    <property type="term" value="F:DNA-binding transcription factor activity"/>
    <property type="evidence" value="ECO:0007669"/>
    <property type="project" value="InterPro"/>
</dbReference>
<dbReference type="GO" id="GO:0003677">
    <property type="term" value="F:DNA binding"/>
    <property type="evidence" value="ECO:0007669"/>
    <property type="project" value="UniProtKB-KW"/>
</dbReference>
<dbReference type="Pfam" id="PF03466">
    <property type="entry name" value="LysR_substrate"/>
    <property type="match status" value="1"/>
</dbReference>
<evidence type="ECO:0000256" key="4">
    <source>
        <dbReference type="ARBA" id="ARBA00023163"/>
    </source>
</evidence>
<evidence type="ECO:0000256" key="3">
    <source>
        <dbReference type="ARBA" id="ARBA00023125"/>
    </source>
</evidence>
<keyword evidence="4" id="KW-0804">Transcription</keyword>
<dbReference type="FunFam" id="1.10.10.10:FF:000001">
    <property type="entry name" value="LysR family transcriptional regulator"/>
    <property type="match status" value="1"/>
</dbReference>
<dbReference type="InterPro" id="IPR036388">
    <property type="entry name" value="WH-like_DNA-bd_sf"/>
</dbReference>
<evidence type="ECO:0000313" key="6">
    <source>
        <dbReference type="EMBL" id="SXD95055.1"/>
    </source>
</evidence>
<dbReference type="EMBL" id="UJZG01000006">
    <property type="protein sequence ID" value="SXD95055.1"/>
    <property type="molecule type" value="Genomic_DNA"/>
</dbReference>
<name>A0A223U884_9ENTR</name>
<evidence type="ECO:0000256" key="2">
    <source>
        <dbReference type="ARBA" id="ARBA00023015"/>
    </source>
</evidence>
<dbReference type="EMBL" id="UJYZ02000002">
    <property type="protein sequence ID" value="VVJ43886.1"/>
    <property type="molecule type" value="Genomic_DNA"/>
</dbReference>
<reference evidence="6 8" key="1">
    <citation type="submission" date="2018-08" db="EMBL/GenBank/DDBJ databases">
        <authorList>
            <consortium name="Pathogen Informatics"/>
        </authorList>
    </citation>
    <scope>NUCLEOTIDE SEQUENCE [LARGE SCALE GENOMIC DNA]</scope>
    <source>
        <strain evidence="7 9">EuSCAPE_IL010</strain>
        <strain evidence="6 8">EuSCAPE_IT371</strain>
    </source>
</reference>
<dbReference type="RefSeq" id="WP_080896884.1">
    <property type="nucleotide sequence ID" value="NZ_CAAHGB010000003.1"/>
</dbReference>
<evidence type="ECO:0000256" key="1">
    <source>
        <dbReference type="ARBA" id="ARBA00009437"/>
    </source>
</evidence>
<dbReference type="PROSITE" id="PS50931">
    <property type="entry name" value="HTH_LYSR"/>
    <property type="match status" value="1"/>
</dbReference>
<protein>
    <submittedName>
        <fullName evidence="7">Cyn operon transcriptional activator</fullName>
    </submittedName>
    <submittedName>
        <fullName evidence="6">DNA-binding transcriptional regulator CynR</fullName>
    </submittedName>
</protein>
<dbReference type="InterPro" id="IPR036390">
    <property type="entry name" value="WH_DNA-bd_sf"/>
</dbReference>
<gene>
    <name evidence="6" type="primary">cynR_6</name>
    <name evidence="7" type="synonym">cynR_2</name>
    <name evidence="7" type="ORF">SAMEA3538468_00680</name>
    <name evidence="6" type="ORF">SAMEA3538780_02453</name>
</gene>
<dbReference type="SUPFAM" id="SSF46785">
    <property type="entry name" value="Winged helix' DNA-binding domain"/>
    <property type="match status" value="1"/>
</dbReference>
<dbReference type="Proteomes" id="UP000259400">
    <property type="component" value="Unassembled WGS sequence"/>
</dbReference>
<evidence type="ECO:0000313" key="8">
    <source>
        <dbReference type="Proteomes" id="UP000257712"/>
    </source>
</evidence>
<feature type="domain" description="HTH lysR-type" evidence="5">
    <location>
        <begin position="1"/>
        <end position="58"/>
    </location>
</feature>
<dbReference type="AlphaFoldDB" id="A0A223U884"/>
<dbReference type="PANTHER" id="PTHR30346:SF28">
    <property type="entry name" value="HTH-TYPE TRANSCRIPTIONAL REGULATOR CYNR"/>
    <property type="match status" value="1"/>
</dbReference>
<dbReference type="InterPro" id="IPR005119">
    <property type="entry name" value="LysR_subst-bd"/>
</dbReference>
<dbReference type="Gene3D" id="1.10.10.10">
    <property type="entry name" value="Winged helix-like DNA-binding domain superfamily/Winged helix DNA-binding domain"/>
    <property type="match status" value="1"/>
</dbReference>
<dbReference type="InterPro" id="IPR000847">
    <property type="entry name" value="LysR_HTH_N"/>
</dbReference>
<keyword evidence="9" id="KW-1185">Reference proteome</keyword>
<keyword evidence="2" id="KW-0805">Transcription regulation</keyword>
<evidence type="ECO:0000313" key="9">
    <source>
        <dbReference type="Proteomes" id="UP000259400"/>
    </source>
</evidence>
<dbReference type="KEGG" id="kqv:B8P98_08060"/>
<accession>A0A223U884</accession>
<comment type="caution">
    <text evidence="6">The sequence shown here is derived from an EMBL/GenBank/DDBJ whole genome shotgun (WGS) entry which is preliminary data.</text>
</comment>
<dbReference type="PRINTS" id="PR00039">
    <property type="entry name" value="HTHLYSR"/>
</dbReference>
<dbReference type="NCBIfam" id="NF008416">
    <property type="entry name" value="PRK11242.1"/>
    <property type="match status" value="1"/>
</dbReference>
<sequence length="294" mass="33250">MLLRHLSYFIAVAEHRGFTRAAAALHVSQPALSQQIRQLEAMLEVQLFDRSGRHTRLTDAGEIWLEYARRALRDLEEGRRALHDVQDLQRGRLRIAMTPTFTTYLLGPLMGAYYRRYPGVKVLIQEMNQERMEAMLLEDEIDIGIAFDESLSRDIVAQPLLTETLALVVSRAHPLARESYLQLPALDAQPLILLSSEFATREQIDRYCHRHRLEPDVRMEANSIGAVLSIIRCTPLATLLPATIAGQYDDVVALELRPALLQRTACLLQRQGAWQSAASREFIAMAQQIAATLV</sequence>
<dbReference type="Gene3D" id="3.40.190.290">
    <property type="match status" value="1"/>
</dbReference>
<accession>A0A6C2VCL9</accession>
<dbReference type="Proteomes" id="UP000257712">
    <property type="component" value="Unassembled WGS sequence"/>
</dbReference>
<keyword evidence="3 6" id="KW-0238">DNA-binding</keyword>
<organism evidence="6 8">
    <name type="scientific">Klebsiella quasivariicola</name>
    <dbReference type="NCBI Taxonomy" id="2026240"/>
    <lineage>
        <taxon>Bacteria</taxon>
        <taxon>Pseudomonadati</taxon>
        <taxon>Pseudomonadota</taxon>
        <taxon>Gammaproteobacteria</taxon>
        <taxon>Enterobacterales</taxon>
        <taxon>Enterobacteriaceae</taxon>
        <taxon>Klebsiella/Raoultella group</taxon>
        <taxon>Klebsiella</taxon>
        <taxon>Klebsiella pneumoniae complex</taxon>
    </lineage>
</organism>
<comment type="similarity">
    <text evidence="1">Belongs to the LysR transcriptional regulatory family.</text>
</comment>